<dbReference type="PANTHER" id="PTHR46610:SF20">
    <property type="entry name" value="OS05G0181300 PROTEIN"/>
    <property type="match status" value="1"/>
</dbReference>
<organism evidence="2 3">
    <name type="scientific">Rhynchospora pubera</name>
    <dbReference type="NCBI Taxonomy" id="906938"/>
    <lineage>
        <taxon>Eukaryota</taxon>
        <taxon>Viridiplantae</taxon>
        <taxon>Streptophyta</taxon>
        <taxon>Embryophyta</taxon>
        <taxon>Tracheophyta</taxon>
        <taxon>Spermatophyta</taxon>
        <taxon>Magnoliopsida</taxon>
        <taxon>Liliopsida</taxon>
        <taxon>Poales</taxon>
        <taxon>Cyperaceae</taxon>
        <taxon>Cyperoideae</taxon>
        <taxon>Rhynchosporeae</taxon>
        <taxon>Rhynchospora</taxon>
    </lineage>
</organism>
<keyword evidence="1" id="KW-0812">Transmembrane</keyword>
<dbReference type="Proteomes" id="UP001140206">
    <property type="component" value="Chromosome 5"/>
</dbReference>
<feature type="transmembrane region" description="Helical" evidence="1">
    <location>
        <begin position="84"/>
        <end position="102"/>
    </location>
</feature>
<dbReference type="EMBL" id="JAMFTS010000005">
    <property type="protein sequence ID" value="KAJ4749817.1"/>
    <property type="molecule type" value="Genomic_DNA"/>
</dbReference>
<keyword evidence="1" id="KW-0472">Membrane</keyword>
<name>A0AAV8C5I1_9POAL</name>
<feature type="transmembrane region" description="Helical" evidence="1">
    <location>
        <begin position="21"/>
        <end position="42"/>
    </location>
</feature>
<keyword evidence="1" id="KW-1133">Transmembrane helix</keyword>
<feature type="transmembrane region" description="Helical" evidence="1">
    <location>
        <begin position="48"/>
        <end position="72"/>
    </location>
</feature>
<dbReference type="AlphaFoldDB" id="A0AAV8C5I1"/>
<reference evidence="2" key="1">
    <citation type="submission" date="2022-08" db="EMBL/GenBank/DDBJ databases">
        <authorList>
            <person name="Marques A."/>
        </authorList>
    </citation>
    <scope>NUCLEOTIDE SEQUENCE</scope>
    <source>
        <strain evidence="2">RhyPub2mFocal</strain>
        <tissue evidence="2">Leaves</tissue>
    </source>
</reference>
<feature type="transmembrane region" description="Helical" evidence="1">
    <location>
        <begin position="114"/>
        <end position="134"/>
    </location>
</feature>
<gene>
    <name evidence="2" type="ORF">LUZ62_084222</name>
</gene>
<proteinExistence type="predicted"/>
<accession>A0AAV8C5I1</accession>
<evidence type="ECO:0000256" key="1">
    <source>
        <dbReference type="SAM" id="Phobius"/>
    </source>
</evidence>
<evidence type="ECO:0000313" key="2">
    <source>
        <dbReference type="EMBL" id="KAJ4749817.1"/>
    </source>
</evidence>
<keyword evidence="3" id="KW-1185">Reference proteome</keyword>
<dbReference type="InterPro" id="IPR045501">
    <property type="entry name" value="DUF6490"/>
</dbReference>
<dbReference type="Pfam" id="PF20100">
    <property type="entry name" value="DUF6490"/>
    <property type="match status" value="1"/>
</dbReference>
<sequence>MKNPTTEPDVNPADHNLLDFTFAWLPLVGLTFLLFNSCIALYHSGDDGWYSIASIIVSLTNLVFLAFILRVFQWPLRDSSLRRKVNAAVWFLATLLTIMFSYPNSAAVPPAIAITAWSMAVAAIVGIYYAFFIYKESDGHQIVSTKDQNNSP</sequence>
<protein>
    <submittedName>
        <fullName evidence="2">Uncharacterized protein</fullName>
    </submittedName>
</protein>
<comment type="caution">
    <text evidence="2">The sequence shown here is derived from an EMBL/GenBank/DDBJ whole genome shotgun (WGS) entry which is preliminary data.</text>
</comment>
<evidence type="ECO:0000313" key="3">
    <source>
        <dbReference type="Proteomes" id="UP001140206"/>
    </source>
</evidence>
<dbReference type="PANTHER" id="PTHR46610">
    <property type="entry name" value="OS05G0181300 PROTEIN"/>
    <property type="match status" value="1"/>
</dbReference>